<proteinExistence type="predicted"/>
<organism evidence="1 2">
    <name type="scientific">Coemansia aciculifera</name>
    <dbReference type="NCBI Taxonomy" id="417176"/>
    <lineage>
        <taxon>Eukaryota</taxon>
        <taxon>Fungi</taxon>
        <taxon>Fungi incertae sedis</taxon>
        <taxon>Zoopagomycota</taxon>
        <taxon>Kickxellomycotina</taxon>
        <taxon>Kickxellomycetes</taxon>
        <taxon>Kickxellales</taxon>
        <taxon>Kickxellaceae</taxon>
        <taxon>Coemansia</taxon>
    </lineage>
</organism>
<comment type="caution">
    <text evidence="1">The sequence shown here is derived from an EMBL/GenBank/DDBJ whole genome shotgun (WGS) entry which is preliminary data.</text>
</comment>
<protein>
    <submittedName>
        <fullName evidence="1">Uncharacterized protein</fullName>
    </submittedName>
</protein>
<reference evidence="1" key="1">
    <citation type="submission" date="2022-07" db="EMBL/GenBank/DDBJ databases">
        <title>Phylogenomic reconstructions and comparative analyses of Kickxellomycotina fungi.</title>
        <authorList>
            <person name="Reynolds N.K."/>
            <person name="Stajich J.E."/>
            <person name="Barry K."/>
            <person name="Grigoriev I.V."/>
            <person name="Crous P."/>
            <person name="Smith M.E."/>
        </authorList>
    </citation>
    <scope>NUCLEOTIDE SEQUENCE</scope>
    <source>
        <strain evidence="1">CBS 190363</strain>
    </source>
</reference>
<name>A0ACC1MA42_9FUNG</name>
<accession>A0ACC1MA42</accession>
<dbReference type="Proteomes" id="UP001139981">
    <property type="component" value="Unassembled WGS sequence"/>
</dbReference>
<evidence type="ECO:0000313" key="2">
    <source>
        <dbReference type="Proteomes" id="UP001139981"/>
    </source>
</evidence>
<dbReference type="EMBL" id="JANBVB010000005">
    <property type="protein sequence ID" value="KAJ2900451.1"/>
    <property type="molecule type" value="Genomic_DNA"/>
</dbReference>
<keyword evidence="2" id="KW-1185">Reference proteome</keyword>
<gene>
    <name evidence="1" type="ORF">IWW38_000504</name>
</gene>
<sequence length="192" mass="21398">MFRNAIARTVATQRLAQGTQSRHLASSVMYVRNLPLNTSENELAERLSKFGPVYEYQFTPKRPGDDYAIAFVKFYSGDLPSTIEELSSLPAPTESEVEDVTKRCSEAIASLDGSVFNGRPLNANFARKNMPDAIQFNARMAVRKANDPLFAARMEDRRNQPREQGGSNSSSQYTSGYKDGFRDGLKEGANRN</sequence>
<evidence type="ECO:0000313" key="1">
    <source>
        <dbReference type="EMBL" id="KAJ2900451.1"/>
    </source>
</evidence>